<dbReference type="EMBL" id="CM044702">
    <property type="protein sequence ID" value="KAI5677907.1"/>
    <property type="molecule type" value="Genomic_DNA"/>
</dbReference>
<sequence>MGTWVYGSGHLCNLPRPILQNKYGYGYGYGSAAYIQKNGFERNKERLIVRGGQNESDGDDDEDDDDKEQEEMNMDEEESHTKPEVEAQRKEIRQKKRQEKMEEGSSSVDMAQLMARIITMQSQLNCRLDDIDGKLHNRLDDIDEKIMDIQDRNKRSIFGVSKLHYIEVKDLGNQGIMKKKKSSHSKIKA</sequence>
<protein>
    <submittedName>
        <fullName evidence="1">Uncharacterized protein</fullName>
    </submittedName>
</protein>
<dbReference type="Proteomes" id="UP001060085">
    <property type="component" value="Linkage Group LG02"/>
</dbReference>
<reference evidence="2" key="1">
    <citation type="journal article" date="2023" name="Nat. Plants">
        <title>Single-cell RNA sequencing provides a high-resolution roadmap for understanding the multicellular compartmentation of specialized metabolism.</title>
        <authorList>
            <person name="Sun S."/>
            <person name="Shen X."/>
            <person name="Li Y."/>
            <person name="Li Y."/>
            <person name="Wang S."/>
            <person name="Li R."/>
            <person name="Zhang H."/>
            <person name="Shen G."/>
            <person name="Guo B."/>
            <person name="Wei J."/>
            <person name="Xu J."/>
            <person name="St-Pierre B."/>
            <person name="Chen S."/>
            <person name="Sun C."/>
        </authorList>
    </citation>
    <scope>NUCLEOTIDE SEQUENCE [LARGE SCALE GENOMIC DNA]</scope>
</reference>
<proteinExistence type="predicted"/>
<gene>
    <name evidence="1" type="ORF">M9H77_08857</name>
</gene>
<accession>A0ACC0BZA2</accession>
<evidence type="ECO:0000313" key="2">
    <source>
        <dbReference type="Proteomes" id="UP001060085"/>
    </source>
</evidence>
<comment type="caution">
    <text evidence="1">The sequence shown here is derived from an EMBL/GenBank/DDBJ whole genome shotgun (WGS) entry which is preliminary data.</text>
</comment>
<evidence type="ECO:0000313" key="1">
    <source>
        <dbReference type="EMBL" id="KAI5677907.1"/>
    </source>
</evidence>
<keyword evidence="2" id="KW-1185">Reference proteome</keyword>
<organism evidence="1 2">
    <name type="scientific">Catharanthus roseus</name>
    <name type="common">Madagascar periwinkle</name>
    <name type="synonym">Vinca rosea</name>
    <dbReference type="NCBI Taxonomy" id="4058"/>
    <lineage>
        <taxon>Eukaryota</taxon>
        <taxon>Viridiplantae</taxon>
        <taxon>Streptophyta</taxon>
        <taxon>Embryophyta</taxon>
        <taxon>Tracheophyta</taxon>
        <taxon>Spermatophyta</taxon>
        <taxon>Magnoliopsida</taxon>
        <taxon>eudicotyledons</taxon>
        <taxon>Gunneridae</taxon>
        <taxon>Pentapetalae</taxon>
        <taxon>asterids</taxon>
        <taxon>lamiids</taxon>
        <taxon>Gentianales</taxon>
        <taxon>Apocynaceae</taxon>
        <taxon>Rauvolfioideae</taxon>
        <taxon>Vinceae</taxon>
        <taxon>Catharanthinae</taxon>
        <taxon>Catharanthus</taxon>
    </lineage>
</organism>
<name>A0ACC0BZA2_CATRO</name>